<dbReference type="EMBL" id="AMRV01000006">
    <property type="protein sequence ID" value="EMD82628.1"/>
    <property type="molecule type" value="Genomic_DNA"/>
</dbReference>
<keyword evidence="3" id="KW-1185">Reference proteome</keyword>
<protein>
    <submittedName>
        <fullName evidence="2">Uncharacterized protein</fullName>
    </submittedName>
</protein>
<feature type="region of interest" description="Disordered" evidence="1">
    <location>
        <begin position="1"/>
        <end position="21"/>
    </location>
</feature>
<dbReference type="Proteomes" id="UP000011717">
    <property type="component" value="Unassembled WGS sequence"/>
</dbReference>
<comment type="caution">
    <text evidence="2">The sequence shown here is derived from an EMBL/GenBank/DDBJ whole genome shotgun (WGS) entry which is preliminary data.</text>
</comment>
<reference evidence="2 3" key="1">
    <citation type="journal article" date="2013" name="Genome Announc.">
        <title>Draft Genome Sequence of Strain JLT2015T, Belonging to the Family Sphingomonadaceae of the Alphaproteobacteria.</title>
        <authorList>
            <person name="Tang K."/>
            <person name="Liu K."/>
            <person name="Li S."/>
            <person name="Jiao N."/>
        </authorList>
    </citation>
    <scope>NUCLEOTIDE SEQUENCE [LARGE SCALE GENOMIC DNA]</scope>
    <source>
        <strain evidence="2 3">JLT2015</strain>
    </source>
</reference>
<proteinExistence type="predicted"/>
<accession>M2U3T1</accession>
<evidence type="ECO:0000313" key="3">
    <source>
        <dbReference type="Proteomes" id="UP000011717"/>
    </source>
</evidence>
<organism evidence="2 3">
    <name type="scientific">Pacificimonas flava</name>
    <dbReference type="NCBI Taxonomy" id="1234595"/>
    <lineage>
        <taxon>Bacteria</taxon>
        <taxon>Pseudomonadati</taxon>
        <taxon>Pseudomonadota</taxon>
        <taxon>Alphaproteobacteria</taxon>
        <taxon>Sphingomonadales</taxon>
        <taxon>Sphingosinicellaceae</taxon>
        <taxon>Pacificimonas</taxon>
    </lineage>
</organism>
<gene>
    <name evidence="2" type="ORF">C725_2015</name>
</gene>
<name>M2U3T1_9SPHN</name>
<evidence type="ECO:0000313" key="2">
    <source>
        <dbReference type="EMBL" id="EMD82628.1"/>
    </source>
</evidence>
<dbReference type="AlphaFoldDB" id="M2U3T1"/>
<sequence>MALPINEGAAQPMSPQPNAGRADFADLALNATTVARAQIVDAKEVKRERAPGLAPGFRRFLVRAQVQSVLAAPAGVPGEITYLVDIPENERGRTPRMEGQIVLLFLGAEHAPGEFVLAHKYGQQAWSAGREQIVSRFLGERAAAGGAPRAESISSAFHVPGSIPGESETQIFVRTQNGRPLSLVVLRRPGVDPHVVLSTGDIIDPNAPAPDAGSLSSVILACSLPAQLPQDIAGGSNGEALAADYQVALEALGTCDRNF</sequence>
<evidence type="ECO:0000256" key="1">
    <source>
        <dbReference type="SAM" id="MobiDB-lite"/>
    </source>
</evidence>